<dbReference type="InterPro" id="IPR005561">
    <property type="entry name" value="ANTAR"/>
</dbReference>
<evidence type="ECO:0000313" key="7">
    <source>
        <dbReference type="EMBL" id="GIF26622.1"/>
    </source>
</evidence>
<comment type="caution">
    <text evidence="7">The sequence shown here is derived from an EMBL/GenBank/DDBJ whole genome shotgun (WGS) entry which is preliminary data.</text>
</comment>
<dbReference type="GO" id="GO:0003723">
    <property type="term" value="F:RNA binding"/>
    <property type="evidence" value="ECO:0007669"/>
    <property type="project" value="InterPro"/>
</dbReference>
<accession>A0A919P0F1</accession>
<dbReference type="EMBL" id="BOMY01000062">
    <property type="protein sequence ID" value="GIF26622.1"/>
    <property type="molecule type" value="Genomic_DNA"/>
</dbReference>
<dbReference type="AlphaFoldDB" id="A0A919P0F1"/>
<evidence type="ECO:0000256" key="4">
    <source>
        <dbReference type="ARBA" id="ARBA00023015"/>
    </source>
</evidence>
<keyword evidence="8" id="KW-1185">Reference proteome</keyword>
<dbReference type="Proteomes" id="UP000623608">
    <property type="component" value="Unassembled WGS sequence"/>
</dbReference>
<dbReference type="SUPFAM" id="SSF52172">
    <property type="entry name" value="CheY-like"/>
    <property type="match status" value="1"/>
</dbReference>
<evidence type="ECO:0000256" key="1">
    <source>
        <dbReference type="ARBA" id="ARBA00022527"/>
    </source>
</evidence>
<proteinExistence type="predicted"/>
<evidence type="ECO:0000313" key="8">
    <source>
        <dbReference type="Proteomes" id="UP000623608"/>
    </source>
</evidence>
<keyword evidence="1" id="KW-0723">Serine/threonine-protein kinase</keyword>
<reference evidence="7" key="1">
    <citation type="submission" date="2021-01" db="EMBL/GenBank/DDBJ databases">
        <title>Whole genome shotgun sequence of Actinoplanes tereljensis NBRC 105297.</title>
        <authorList>
            <person name="Komaki H."/>
            <person name="Tamura T."/>
        </authorList>
    </citation>
    <scope>NUCLEOTIDE SEQUENCE</scope>
    <source>
        <strain evidence="7">NBRC 105297</strain>
    </source>
</reference>
<dbReference type="SMART" id="SM01012">
    <property type="entry name" value="ANTAR"/>
    <property type="match status" value="1"/>
</dbReference>
<evidence type="ECO:0000256" key="2">
    <source>
        <dbReference type="ARBA" id="ARBA00022679"/>
    </source>
</evidence>
<dbReference type="Gene3D" id="1.10.10.10">
    <property type="entry name" value="Winged helix-like DNA-binding domain superfamily/Winged helix DNA-binding domain"/>
    <property type="match status" value="1"/>
</dbReference>
<dbReference type="SUPFAM" id="SSF55781">
    <property type="entry name" value="GAF domain-like"/>
    <property type="match status" value="1"/>
</dbReference>
<gene>
    <name evidence="7" type="ORF">Ate02nite_93520</name>
</gene>
<keyword evidence="5" id="KW-0804">Transcription</keyword>
<dbReference type="GO" id="GO:0004674">
    <property type="term" value="F:protein serine/threonine kinase activity"/>
    <property type="evidence" value="ECO:0007669"/>
    <property type="project" value="UniProtKB-KW"/>
</dbReference>
<protein>
    <recommendedName>
        <fullName evidence="6">ANTAR domain-containing protein</fullName>
    </recommendedName>
</protein>
<dbReference type="InterPro" id="IPR036388">
    <property type="entry name" value="WH-like_DNA-bd_sf"/>
</dbReference>
<dbReference type="InterPro" id="IPR036890">
    <property type="entry name" value="HATPase_C_sf"/>
</dbReference>
<dbReference type="InterPro" id="IPR003594">
    <property type="entry name" value="HATPase_dom"/>
</dbReference>
<keyword evidence="2" id="KW-0808">Transferase</keyword>
<dbReference type="SMART" id="SM00065">
    <property type="entry name" value="GAF"/>
    <property type="match status" value="1"/>
</dbReference>
<dbReference type="InterPro" id="IPR029016">
    <property type="entry name" value="GAF-like_dom_sf"/>
</dbReference>
<dbReference type="Gene3D" id="3.30.565.10">
    <property type="entry name" value="Histidine kinase-like ATPase, C-terminal domain"/>
    <property type="match status" value="1"/>
</dbReference>
<name>A0A919P0F1_9ACTN</name>
<feature type="domain" description="ANTAR" evidence="6">
    <location>
        <begin position="161"/>
        <end position="222"/>
    </location>
</feature>
<dbReference type="CDD" id="cd16936">
    <property type="entry name" value="HATPase_RsbW-like"/>
    <property type="match status" value="1"/>
</dbReference>
<organism evidence="7 8">
    <name type="scientific">Paractinoplanes tereljensis</name>
    <dbReference type="NCBI Taxonomy" id="571912"/>
    <lineage>
        <taxon>Bacteria</taxon>
        <taxon>Bacillati</taxon>
        <taxon>Actinomycetota</taxon>
        <taxon>Actinomycetes</taxon>
        <taxon>Micromonosporales</taxon>
        <taxon>Micromonosporaceae</taxon>
        <taxon>Paractinoplanes</taxon>
    </lineage>
</organism>
<keyword evidence="4" id="KW-0805">Transcription regulation</keyword>
<dbReference type="InterPro" id="IPR050267">
    <property type="entry name" value="Anti-sigma-factor_SerPK"/>
</dbReference>
<dbReference type="PROSITE" id="PS50921">
    <property type="entry name" value="ANTAR"/>
    <property type="match status" value="1"/>
</dbReference>
<dbReference type="Pfam" id="PF03861">
    <property type="entry name" value="ANTAR"/>
    <property type="match status" value="1"/>
</dbReference>
<evidence type="ECO:0000256" key="5">
    <source>
        <dbReference type="ARBA" id="ARBA00023163"/>
    </source>
</evidence>
<keyword evidence="3" id="KW-0418">Kinase</keyword>
<dbReference type="Gene3D" id="3.30.450.40">
    <property type="match status" value="1"/>
</dbReference>
<dbReference type="RefSeq" id="WP_203814426.1">
    <property type="nucleotide sequence ID" value="NZ_BOMY01000062.1"/>
</dbReference>
<evidence type="ECO:0000259" key="6">
    <source>
        <dbReference type="PROSITE" id="PS50921"/>
    </source>
</evidence>
<dbReference type="InterPro" id="IPR011006">
    <property type="entry name" value="CheY-like_superfamily"/>
</dbReference>
<dbReference type="Pfam" id="PF13581">
    <property type="entry name" value="HATPase_c_2"/>
    <property type="match status" value="1"/>
</dbReference>
<dbReference type="PANTHER" id="PTHR35526:SF3">
    <property type="entry name" value="ANTI-SIGMA-F FACTOR RSBW"/>
    <property type="match status" value="1"/>
</dbReference>
<dbReference type="PANTHER" id="PTHR35526">
    <property type="entry name" value="ANTI-SIGMA-F FACTOR RSBW-RELATED"/>
    <property type="match status" value="1"/>
</dbReference>
<dbReference type="Pfam" id="PF13185">
    <property type="entry name" value="GAF_2"/>
    <property type="match status" value="1"/>
</dbReference>
<dbReference type="InterPro" id="IPR003018">
    <property type="entry name" value="GAF"/>
</dbReference>
<dbReference type="SUPFAM" id="SSF55874">
    <property type="entry name" value="ATPase domain of HSP90 chaperone/DNA topoisomerase II/histidine kinase"/>
    <property type="match status" value="1"/>
</dbReference>
<evidence type="ECO:0000256" key="3">
    <source>
        <dbReference type="ARBA" id="ARBA00022777"/>
    </source>
</evidence>
<sequence length="390" mass="41604">MSSSREQSVADAFAELSDTLVADFDVVEFLHTLAVRCVDLIGVQAVGVMVADQRGGLRVLACSSEESRLLELFEAEAEAGSCADCYAAGRPITVRELDPADPVRVAGFRAVHALPVRLRDDVVGVLGLFATTPGAMSDADARTARALANLTGLALAQHHAVEYRQVLAEQLQHSLTSRVVVEQAKGVLAELLGLEMAEAFTELRRFARRIGRRLSEVAADIATGDYPPDPPEPAAGRSRMILICRFDRLVLRQLRAAIRAAVTRHGLNMSQTEAFTLAVHEAAVNAVEYGGGTGQLILWRYAGSLYAEISDDGPGLPPGYRISEEPPGLAPGSSRGLWMINRICAGVDIDSSRAGTHLLLRYPLLAAVSGWPAVAPRPRAGGEVPGGTTR</sequence>